<dbReference type="Proteomes" id="UP000596742">
    <property type="component" value="Unassembled WGS sequence"/>
</dbReference>
<dbReference type="PROSITE" id="PS50157">
    <property type="entry name" value="ZINC_FINGER_C2H2_2"/>
    <property type="match status" value="2"/>
</dbReference>
<evidence type="ECO:0000313" key="7">
    <source>
        <dbReference type="EMBL" id="VDI43392.1"/>
    </source>
</evidence>
<keyword evidence="1" id="KW-0479">Metal-binding</keyword>
<dbReference type="GO" id="GO:0005634">
    <property type="term" value="C:nucleus"/>
    <property type="evidence" value="ECO:0007669"/>
    <property type="project" value="TreeGrafter"/>
</dbReference>
<evidence type="ECO:0000256" key="2">
    <source>
        <dbReference type="ARBA" id="ARBA00022737"/>
    </source>
</evidence>
<dbReference type="InterPro" id="IPR036236">
    <property type="entry name" value="Znf_C2H2_sf"/>
</dbReference>
<feature type="domain" description="C2H2-type" evidence="6">
    <location>
        <begin position="66"/>
        <end position="93"/>
    </location>
</feature>
<dbReference type="Pfam" id="PF00096">
    <property type="entry name" value="zf-C2H2"/>
    <property type="match status" value="2"/>
</dbReference>
<comment type="caution">
    <text evidence="7">The sequence shown here is derived from an EMBL/GenBank/DDBJ whole genome shotgun (WGS) entry which is preliminary data.</text>
</comment>
<keyword evidence="4" id="KW-0862">Zinc</keyword>
<sequence length="115" mass="13145">MAQRGNQQQFPQPTKNPLLTPEVIQQMVLFKSQSKYVCSECGKWFVSGGGLYKHKKINHGRSEDLIPCPECDQKFVTQSALKRHMPRHSSERPHACRICGKSYKHKDALVGHPCR</sequence>
<evidence type="ECO:0000256" key="3">
    <source>
        <dbReference type="ARBA" id="ARBA00022771"/>
    </source>
</evidence>
<dbReference type="PROSITE" id="PS00028">
    <property type="entry name" value="ZINC_FINGER_C2H2_1"/>
    <property type="match status" value="2"/>
</dbReference>
<keyword evidence="3 5" id="KW-0863">Zinc-finger</keyword>
<dbReference type="Gene3D" id="3.30.160.60">
    <property type="entry name" value="Classic Zinc Finger"/>
    <property type="match status" value="2"/>
</dbReference>
<dbReference type="SMART" id="SM00355">
    <property type="entry name" value="ZnF_C2H2"/>
    <property type="match status" value="3"/>
</dbReference>
<dbReference type="InterPro" id="IPR013087">
    <property type="entry name" value="Znf_C2H2_type"/>
</dbReference>
<dbReference type="GO" id="GO:0000981">
    <property type="term" value="F:DNA-binding transcription factor activity, RNA polymerase II-specific"/>
    <property type="evidence" value="ECO:0007669"/>
    <property type="project" value="TreeGrafter"/>
</dbReference>
<dbReference type="SUPFAM" id="SSF57667">
    <property type="entry name" value="beta-beta-alpha zinc fingers"/>
    <property type="match status" value="2"/>
</dbReference>
<dbReference type="EMBL" id="UYJE01006149">
    <property type="protein sequence ID" value="VDI43392.1"/>
    <property type="molecule type" value="Genomic_DNA"/>
</dbReference>
<dbReference type="GO" id="GO:0008270">
    <property type="term" value="F:zinc ion binding"/>
    <property type="evidence" value="ECO:0007669"/>
    <property type="project" value="UniProtKB-KW"/>
</dbReference>
<dbReference type="PANTHER" id="PTHR24408:SF58">
    <property type="entry name" value="TRANSCRIPTION FACTOR (TFIIIA), PUTATIVE (AFU_ORTHOLOGUE AFUA_1G05150)-RELATED"/>
    <property type="match status" value="1"/>
</dbReference>
<dbReference type="OrthoDB" id="40579at2759"/>
<organism evidence="7 8">
    <name type="scientific">Mytilus galloprovincialis</name>
    <name type="common">Mediterranean mussel</name>
    <dbReference type="NCBI Taxonomy" id="29158"/>
    <lineage>
        <taxon>Eukaryota</taxon>
        <taxon>Metazoa</taxon>
        <taxon>Spiralia</taxon>
        <taxon>Lophotrochozoa</taxon>
        <taxon>Mollusca</taxon>
        <taxon>Bivalvia</taxon>
        <taxon>Autobranchia</taxon>
        <taxon>Pteriomorphia</taxon>
        <taxon>Mytilida</taxon>
        <taxon>Mytiloidea</taxon>
        <taxon>Mytilidae</taxon>
        <taxon>Mytilinae</taxon>
        <taxon>Mytilus</taxon>
    </lineage>
</organism>
<proteinExistence type="predicted"/>
<dbReference type="GO" id="GO:0043565">
    <property type="term" value="F:sequence-specific DNA binding"/>
    <property type="evidence" value="ECO:0007669"/>
    <property type="project" value="TreeGrafter"/>
</dbReference>
<dbReference type="PANTHER" id="PTHR24408">
    <property type="entry name" value="ZINC FINGER PROTEIN"/>
    <property type="match status" value="1"/>
</dbReference>
<evidence type="ECO:0000256" key="1">
    <source>
        <dbReference type="ARBA" id="ARBA00022723"/>
    </source>
</evidence>
<evidence type="ECO:0000259" key="6">
    <source>
        <dbReference type="PROSITE" id="PS50157"/>
    </source>
</evidence>
<keyword evidence="2" id="KW-0677">Repeat</keyword>
<evidence type="ECO:0000256" key="5">
    <source>
        <dbReference type="PROSITE-ProRule" id="PRU00042"/>
    </source>
</evidence>
<reference evidence="7" key="1">
    <citation type="submission" date="2018-11" db="EMBL/GenBank/DDBJ databases">
        <authorList>
            <person name="Alioto T."/>
            <person name="Alioto T."/>
        </authorList>
    </citation>
    <scope>NUCLEOTIDE SEQUENCE</scope>
</reference>
<accession>A0A8B6F4J4</accession>
<gene>
    <name evidence="7" type="ORF">MGAL_10B003275</name>
</gene>
<evidence type="ECO:0000256" key="4">
    <source>
        <dbReference type="ARBA" id="ARBA00022833"/>
    </source>
</evidence>
<name>A0A8B6F4J4_MYTGA</name>
<feature type="domain" description="C2H2-type" evidence="6">
    <location>
        <begin position="36"/>
        <end position="64"/>
    </location>
</feature>
<evidence type="ECO:0000313" key="8">
    <source>
        <dbReference type="Proteomes" id="UP000596742"/>
    </source>
</evidence>
<dbReference type="AlphaFoldDB" id="A0A8B6F4J4"/>
<protein>
    <recommendedName>
        <fullName evidence="6">C2H2-type domain-containing protein</fullName>
    </recommendedName>
</protein>
<keyword evidence="8" id="KW-1185">Reference proteome</keyword>
<dbReference type="Pfam" id="PF13912">
    <property type="entry name" value="zf-C2H2_6"/>
    <property type="match status" value="1"/>
</dbReference>